<protein>
    <submittedName>
        <fullName evidence="3">Putative amidohydrolase</fullName>
    </submittedName>
</protein>
<dbReference type="PROSITE" id="PS50263">
    <property type="entry name" value="CN_HYDROLASE"/>
    <property type="match status" value="1"/>
</dbReference>
<dbReference type="EMBL" id="SODF01000002">
    <property type="protein sequence ID" value="TDW18459.1"/>
    <property type="molecule type" value="Genomic_DNA"/>
</dbReference>
<evidence type="ECO:0000256" key="1">
    <source>
        <dbReference type="ARBA" id="ARBA00022801"/>
    </source>
</evidence>
<keyword evidence="1 3" id="KW-0378">Hydrolase</keyword>
<dbReference type="PANTHER" id="PTHR43674">
    <property type="entry name" value="NITRILASE C965.09-RELATED"/>
    <property type="match status" value="1"/>
</dbReference>
<evidence type="ECO:0000313" key="3">
    <source>
        <dbReference type="EMBL" id="TDW18459.1"/>
    </source>
</evidence>
<dbReference type="AlphaFoldDB" id="A0A4R7ZKZ0"/>
<keyword evidence="4" id="KW-1185">Reference proteome</keyword>
<dbReference type="CDD" id="cd07197">
    <property type="entry name" value="nitrilase"/>
    <property type="match status" value="1"/>
</dbReference>
<dbReference type="InterPro" id="IPR050345">
    <property type="entry name" value="Aliph_Amidase/BUP"/>
</dbReference>
<dbReference type="GO" id="GO:0016811">
    <property type="term" value="F:hydrolase activity, acting on carbon-nitrogen (but not peptide) bonds, in linear amides"/>
    <property type="evidence" value="ECO:0007669"/>
    <property type="project" value="TreeGrafter"/>
</dbReference>
<dbReference type="Pfam" id="PF00795">
    <property type="entry name" value="CN_hydrolase"/>
    <property type="match status" value="1"/>
</dbReference>
<evidence type="ECO:0000259" key="2">
    <source>
        <dbReference type="PROSITE" id="PS50263"/>
    </source>
</evidence>
<reference evidence="3 4" key="1">
    <citation type="submission" date="2019-03" db="EMBL/GenBank/DDBJ databases">
        <title>Genomic Encyclopedia of Type Strains, Phase III (KMG-III): the genomes of soil and plant-associated and newly described type strains.</title>
        <authorList>
            <person name="Whitman W."/>
        </authorList>
    </citation>
    <scope>NUCLEOTIDE SEQUENCE [LARGE SCALE GENOMIC DNA]</scope>
    <source>
        <strain evidence="3 4">VKM Ac-2570</strain>
    </source>
</reference>
<proteinExistence type="predicted"/>
<dbReference type="InterPro" id="IPR003010">
    <property type="entry name" value="C-N_Hydrolase"/>
</dbReference>
<dbReference type="OrthoDB" id="9811121at2"/>
<dbReference type="Gene3D" id="3.60.110.10">
    <property type="entry name" value="Carbon-nitrogen hydrolase"/>
    <property type="match status" value="1"/>
</dbReference>
<dbReference type="Proteomes" id="UP000295447">
    <property type="component" value="Unassembled WGS sequence"/>
</dbReference>
<dbReference type="PANTHER" id="PTHR43674:SF16">
    <property type="entry name" value="CARBON-NITROGEN FAMILY, PUTATIVE (AFU_ORTHOLOGUE AFUA_5G02350)-RELATED"/>
    <property type="match status" value="1"/>
</dbReference>
<accession>A0A4R7ZKZ0</accession>
<dbReference type="SUPFAM" id="SSF56317">
    <property type="entry name" value="Carbon-nitrogen hydrolase"/>
    <property type="match status" value="1"/>
</dbReference>
<evidence type="ECO:0000313" key="4">
    <source>
        <dbReference type="Proteomes" id="UP000295447"/>
    </source>
</evidence>
<sequence length="313" mass="34382">MTAHRNFKQRVRARAAKTGESYTTALRHFRPTPAGEDMPESLRIAVAQSTVHDDPTNPELLRESGAEVRRLMREAAAAGARLVHFGEGALCFPSKRVMSSLGPDEIGPSDWTKADWPVLDAELDQITRLSGELGIWTVIPSVHQQPDARPHNSMYVVSDKGRLVTRYDERALSTTKVTWMYSPGTEPVTFEVDGYRFGLALGLDVMFPELFTEYDRLGVDAVLVSYASTDGPNGHIGVQAQGTAANNTYWISLAVTANPETGLVAGVTNMRGEWVAQAPEDGRPAIAVAELKAEDWTTIGRAFRQRTRERIGS</sequence>
<name>A0A4R7ZKZ0_9ACTN</name>
<feature type="domain" description="CN hydrolase" evidence="2">
    <location>
        <begin position="42"/>
        <end position="293"/>
    </location>
</feature>
<comment type="caution">
    <text evidence="3">The sequence shown here is derived from an EMBL/GenBank/DDBJ whole genome shotgun (WGS) entry which is preliminary data.</text>
</comment>
<gene>
    <name evidence="3" type="ORF">EV650_5047</name>
</gene>
<dbReference type="InterPro" id="IPR036526">
    <property type="entry name" value="C-N_Hydrolase_sf"/>
</dbReference>
<organism evidence="3 4">
    <name type="scientific">Kribbella kalugense</name>
    <dbReference type="NCBI Taxonomy" id="2512221"/>
    <lineage>
        <taxon>Bacteria</taxon>
        <taxon>Bacillati</taxon>
        <taxon>Actinomycetota</taxon>
        <taxon>Actinomycetes</taxon>
        <taxon>Propionibacteriales</taxon>
        <taxon>Kribbellaceae</taxon>
        <taxon>Kribbella</taxon>
    </lineage>
</organism>